<gene>
    <name evidence="2" type="ORF">GRF29_19g144397</name>
</gene>
<sequence>MGNPSQSSNAGPSTAWGQPYSPPAKQHSSILLHQCLSFPLNALLYTTATPFSPLAWILGPHEGAFLFDRFAGGIILLSALYFQFKLASRTHAVVVTVPNPLAQPETYVREGRLQRARWGPEFVFLTWSFDVLPTTGCISDVNRERLLNVPKAIKQPSSSHLL</sequence>
<reference evidence="2 3" key="1">
    <citation type="submission" date="2021-02" db="EMBL/GenBank/DDBJ databases">
        <title>Genome assembly of Pseudopithomyces chartarum.</title>
        <authorList>
            <person name="Jauregui R."/>
            <person name="Singh J."/>
            <person name="Voisey C."/>
        </authorList>
    </citation>
    <scope>NUCLEOTIDE SEQUENCE [LARGE SCALE GENOMIC DNA]</scope>
    <source>
        <strain evidence="2 3">AGR01</strain>
    </source>
</reference>
<keyword evidence="3" id="KW-1185">Reference proteome</keyword>
<dbReference type="AlphaFoldDB" id="A0AAN6M584"/>
<evidence type="ECO:0000313" key="3">
    <source>
        <dbReference type="Proteomes" id="UP001280581"/>
    </source>
</evidence>
<proteinExistence type="predicted"/>
<feature type="region of interest" description="Disordered" evidence="1">
    <location>
        <begin position="1"/>
        <end position="21"/>
    </location>
</feature>
<protein>
    <submittedName>
        <fullName evidence="2">Uncharacterized protein</fullName>
    </submittedName>
</protein>
<organism evidence="2 3">
    <name type="scientific">Pseudopithomyces chartarum</name>
    <dbReference type="NCBI Taxonomy" id="1892770"/>
    <lineage>
        <taxon>Eukaryota</taxon>
        <taxon>Fungi</taxon>
        <taxon>Dikarya</taxon>
        <taxon>Ascomycota</taxon>
        <taxon>Pezizomycotina</taxon>
        <taxon>Dothideomycetes</taxon>
        <taxon>Pleosporomycetidae</taxon>
        <taxon>Pleosporales</taxon>
        <taxon>Massarineae</taxon>
        <taxon>Didymosphaeriaceae</taxon>
        <taxon>Pseudopithomyces</taxon>
    </lineage>
</organism>
<dbReference type="EMBL" id="WVTA01000003">
    <property type="protein sequence ID" value="KAK3214427.1"/>
    <property type="molecule type" value="Genomic_DNA"/>
</dbReference>
<evidence type="ECO:0000313" key="2">
    <source>
        <dbReference type="EMBL" id="KAK3214427.1"/>
    </source>
</evidence>
<name>A0AAN6M584_9PLEO</name>
<accession>A0AAN6M584</accession>
<feature type="compositionally biased region" description="Polar residues" evidence="1">
    <location>
        <begin position="1"/>
        <end position="16"/>
    </location>
</feature>
<evidence type="ECO:0000256" key="1">
    <source>
        <dbReference type="SAM" id="MobiDB-lite"/>
    </source>
</evidence>
<dbReference type="Proteomes" id="UP001280581">
    <property type="component" value="Unassembled WGS sequence"/>
</dbReference>
<comment type="caution">
    <text evidence="2">The sequence shown here is derived from an EMBL/GenBank/DDBJ whole genome shotgun (WGS) entry which is preliminary data.</text>
</comment>